<protein>
    <submittedName>
        <fullName evidence="1">Uncharacterized protein</fullName>
    </submittedName>
</protein>
<gene>
    <name evidence="1" type="ORF">FOZG_18006</name>
</gene>
<sequence length="129" mass="14895">MRKGHMTLALNGIAAPQEMHRLKKKALRQAKLEEGTQRYALHRELQEQNKLLPEWQLAVKMPSFYDTTVIAEALRFIVLDEQERRANKALMLSYEADGLEIIEEIEGENGSEEFIIIKGEDSERDLKLS</sequence>
<dbReference type="Proteomes" id="UP000030766">
    <property type="component" value="Unassembled WGS sequence"/>
</dbReference>
<name>W9J8Y6_FUSOX</name>
<dbReference type="VEuPathDB" id="FungiDB:FOZG_18006"/>
<evidence type="ECO:0000313" key="1">
    <source>
        <dbReference type="EMBL" id="EWZ28301.1"/>
    </source>
</evidence>
<dbReference type="AlphaFoldDB" id="W9J8Y6"/>
<reference evidence="1" key="2">
    <citation type="submission" date="2012-06" db="EMBL/GenBank/DDBJ databases">
        <title>Annotation of the Genome Sequence of Fusarium oxysporum Fo47.</title>
        <authorList>
            <consortium name="The Broad Institute Genomics Platform"/>
            <person name="Ma L.-J."/>
            <person name="Corby-Kistler H."/>
            <person name="Broz K."/>
            <person name="Gale L.R."/>
            <person name="Jonkers W."/>
            <person name="O'Donnell K."/>
            <person name="Ploetz R."/>
            <person name="Steinberg C."/>
            <person name="Schwartz D.C."/>
            <person name="VanEtten H."/>
            <person name="Zhou S."/>
            <person name="Young S.K."/>
            <person name="Zeng Q."/>
            <person name="Gargeya S."/>
            <person name="Fitzgerald M."/>
            <person name="Abouelleil A."/>
            <person name="Alvarado L."/>
            <person name="Chapman S.B."/>
            <person name="Gainer-Dewar J."/>
            <person name="Goldberg J."/>
            <person name="Griggs A."/>
            <person name="Gujja S."/>
            <person name="Hansen M."/>
            <person name="Howarth C."/>
            <person name="Imamovic A."/>
            <person name="Ireland A."/>
            <person name="Larimer J."/>
            <person name="McCowan C."/>
            <person name="Murphy C."/>
            <person name="Pearson M."/>
            <person name="Poon T.W."/>
            <person name="Priest M."/>
            <person name="Roberts A."/>
            <person name="Saif S."/>
            <person name="Shea T."/>
            <person name="Sykes S."/>
            <person name="Wortman J."/>
            <person name="Nusbaum C."/>
            <person name="Birren B."/>
        </authorList>
    </citation>
    <scope>NUCLEOTIDE SEQUENCE</scope>
    <source>
        <strain evidence="1">Fo47</strain>
    </source>
</reference>
<proteinExistence type="predicted"/>
<dbReference type="EMBL" id="JH717928">
    <property type="protein sequence ID" value="EWZ28301.1"/>
    <property type="molecule type" value="Genomic_DNA"/>
</dbReference>
<accession>W9J8Y6</accession>
<organism evidence="1">
    <name type="scientific">Fusarium oxysporum Fo47</name>
    <dbReference type="NCBI Taxonomy" id="660027"/>
    <lineage>
        <taxon>Eukaryota</taxon>
        <taxon>Fungi</taxon>
        <taxon>Dikarya</taxon>
        <taxon>Ascomycota</taxon>
        <taxon>Pezizomycotina</taxon>
        <taxon>Sordariomycetes</taxon>
        <taxon>Hypocreomycetidae</taxon>
        <taxon>Hypocreales</taxon>
        <taxon>Nectriaceae</taxon>
        <taxon>Fusarium</taxon>
        <taxon>Fusarium oxysporum species complex</taxon>
    </lineage>
</organism>
<reference evidence="1" key="1">
    <citation type="submission" date="2011-06" db="EMBL/GenBank/DDBJ databases">
        <title>The Genome Sequence of Fusarium oxysporum Fo47.</title>
        <authorList>
            <consortium name="The Broad Institute Genome Sequencing Platform"/>
            <person name="Ma L.-J."/>
            <person name="Gale L.R."/>
            <person name="Schwartz D.C."/>
            <person name="Zhou S."/>
            <person name="Corby-Kistler H."/>
            <person name="Young S.K."/>
            <person name="Zeng Q."/>
            <person name="Gargeya S."/>
            <person name="Fitzgerald M."/>
            <person name="Haas B."/>
            <person name="Abouelleil A."/>
            <person name="Alvarado L."/>
            <person name="Arachchi H.M."/>
            <person name="Berlin A."/>
            <person name="Brown A."/>
            <person name="Chapman S.B."/>
            <person name="Chen Z."/>
            <person name="Dunbar C."/>
            <person name="Freedman E."/>
            <person name="Gearin G."/>
            <person name="Gellesch M."/>
            <person name="Goldberg J."/>
            <person name="Griggs A."/>
            <person name="Gujja S."/>
            <person name="Heiman D."/>
            <person name="Howarth C."/>
            <person name="Larson L."/>
            <person name="Lui A."/>
            <person name="MacDonald P.J.P."/>
            <person name="Mehta T."/>
            <person name="Montmayeur A."/>
            <person name="Murphy C."/>
            <person name="Neiman D."/>
            <person name="Pearson M."/>
            <person name="Priest M."/>
            <person name="Roberts A."/>
            <person name="Saif S."/>
            <person name="Shea T."/>
            <person name="Shenoy N."/>
            <person name="Sisk P."/>
            <person name="Stolte C."/>
            <person name="Sykes S."/>
            <person name="Wortman J."/>
            <person name="Nusbaum C."/>
            <person name="Birren B."/>
        </authorList>
    </citation>
    <scope>NUCLEOTIDE SEQUENCE [LARGE SCALE GENOMIC DNA]</scope>
    <source>
        <strain evidence="1">Fo47</strain>
    </source>
</reference>
<dbReference type="HOGENOM" id="CLU_160136_0_0_1"/>